<dbReference type="AlphaFoldDB" id="A0A9W9A536"/>
<comment type="caution">
    <text evidence="2">The sequence shown here is derived from an EMBL/GenBank/DDBJ whole genome shotgun (WGS) entry which is preliminary data.</text>
</comment>
<keyword evidence="1" id="KW-0812">Transmembrane</keyword>
<dbReference type="Proteomes" id="UP001150238">
    <property type="component" value="Unassembled WGS sequence"/>
</dbReference>
<name>A0A9W9A536_9AGAR</name>
<keyword evidence="1" id="KW-1133">Transmembrane helix</keyword>
<reference evidence="2" key="1">
    <citation type="submission" date="2022-08" db="EMBL/GenBank/DDBJ databases">
        <authorList>
            <consortium name="DOE Joint Genome Institute"/>
            <person name="Min B."/>
            <person name="Riley R."/>
            <person name="Sierra-Patev S."/>
            <person name="Naranjo-Ortiz M."/>
            <person name="Looney B."/>
            <person name="Konkel Z."/>
            <person name="Slot J.C."/>
            <person name="Sakamoto Y."/>
            <person name="Steenwyk J.L."/>
            <person name="Rokas A."/>
            <person name="Carro J."/>
            <person name="Camarero S."/>
            <person name="Ferreira P."/>
            <person name="Molpeceres G."/>
            <person name="Ruiz-Duenas F.J."/>
            <person name="Serrano A."/>
            <person name="Henrissat B."/>
            <person name="Drula E."/>
            <person name="Hughes K.W."/>
            <person name="Mata J.L."/>
            <person name="Ishikawa N.K."/>
            <person name="Vargas-Isla R."/>
            <person name="Ushijima S."/>
            <person name="Smith C.A."/>
            <person name="Ahrendt S."/>
            <person name="Andreopoulos W."/>
            <person name="He G."/>
            <person name="Labutti K."/>
            <person name="Lipzen A."/>
            <person name="Ng V."/>
            <person name="Sandor L."/>
            <person name="Barry K."/>
            <person name="Martinez A.T."/>
            <person name="Xiao Y."/>
            <person name="Gibbons J.G."/>
            <person name="Terashima K."/>
            <person name="Hibbett D.S."/>
            <person name="Grigoriev I.V."/>
        </authorList>
    </citation>
    <scope>NUCLEOTIDE SEQUENCE</scope>
    <source>
        <strain evidence="2">Sp2 HRB7682 ss15</strain>
    </source>
</reference>
<feature type="transmembrane region" description="Helical" evidence="1">
    <location>
        <begin position="6"/>
        <end position="26"/>
    </location>
</feature>
<proteinExistence type="predicted"/>
<accession>A0A9W9A536</accession>
<keyword evidence="1" id="KW-0472">Membrane</keyword>
<protein>
    <submittedName>
        <fullName evidence="2">Uncharacterized protein</fullName>
    </submittedName>
</protein>
<gene>
    <name evidence="2" type="ORF">C8J55DRAFT_518273</name>
</gene>
<evidence type="ECO:0000313" key="2">
    <source>
        <dbReference type="EMBL" id="KAJ4474651.1"/>
    </source>
</evidence>
<sequence>MLFTTLLTTLLTTLFTTLFTTLPILVPYHWRGQPHLGAYLTNLISPGKSNSPSFSWPSFMFKQWGLEVEKDNSW</sequence>
<organism evidence="2 3">
    <name type="scientific">Lentinula lateritia</name>
    <dbReference type="NCBI Taxonomy" id="40482"/>
    <lineage>
        <taxon>Eukaryota</taxon>
        <taxon>Fungi</taxon>
        <taxon>Dikarya</taxon>
        <taxon>Basidiomycota</taxon>
        <taxon>Agaricomycotina</taxon>
        <taxon>Agaricomycetes</taxon>
        <taxon>Agaricomycetidae</taxon>
        <taxon>Agaricales</taxon>
        <taxon>Marasmiineae</taxon>
        <taxon>Omphalotaceae</taxon>
        <taxon>Lentinula</taxon>
    </lineage>
</organism>
<evidence type="ECO:0000313" key="3">
    <source>
        <dbReference type="Proteomes" id="UP001150238"/>
    </source>
</evidence>
<reference evidence="2" key="2">
    <citation type="journal article" date="2023" name="Proc. Natl. Acad. Sci. U.S.A.">
        <title>A global phylogenomic analysis of the shiitake genus Lentinula.</title>
        <authorList>
            <person name="Sierra-Patev S."/>
            <person name="Min B."/>
            <person name="Naranjo-Ortiz M."/>
            <person name="Looney B."/>
            <person name="Konkel Z."/>
            <person name="Slot J.C."/>
            <person name="Sakamoto Y."/>
            <person name="Steenwyk J.L."/>
            <person name="Rokas A."/>
            <person name="Carro J."/>
            <person name="Camarero S."/>
            <person name="Ferreira P."/>
            <person name="Molpeceres G."/>
            <person name="Ruiz-Duenas F.J."/>
            <person name="Serrano A."/>
            <person name="Henrissat B."/>
            <person name="Drula E."/>
            <person name="Hughes K.W."/>
            <person name="Mata J.L."/>
            <person name="Ishikawa N.K."/>
            <person name="Vargas-Isla R."/>
            <person name="Ushijima S."/>
            <person name="Smith C.A."/>
            <person name="Donoghue J."/>
            <person name="Ahrendt S."/>
            <person name="Andreopoulos W."/>
            <person name="He G."/>
            <person name="LaButti K."/>
            <person name="Lipzen A."/>
            <person name="Ng V."/>
            <person name="Riley R."/>
            <person name="Sandor L."/>
            <person name="Barry K."/>
            <person name="Martinez A.T."/>
            <person name="Xiao Y."/>
            <person name="Gibbons J.G."/>
            <person name="Terashima K."/>
            <person name="Grigoriev I.V."/>
            <person name="Hibbett D."/>
        </authorList>
    </citation>
    <scope>NUCLEOTIDE SEQUENCE</scope>
    <source>
        <strain evidence="2">Sp2 HRB7682 ss15</strain>
    </source>
</reference>
<dbReference type="EMBL" id="JANVFS010000023">
    <property type="protein sequence ID" value="KAJ4474651.1"/>
    <property type="molecule type" value="Genomic_DNA"/>
</dbReference>
<evidence type="ECO:0000256" key="1">
    <source>
        <dbReference type="SAM" id="Phobius"/>
    </source>
</evidence>